<accession>A0A6A3KPN3</accession>
<evidence type="ECO:0000313" key="14">
    <source>
        <dbReference type="Proteomes" id="UP000460718"/>
    </source>
</evidence>
<evidence type="ECO:0000313" key="7">
    <source>
        <dbReference type="EMBL" id="KAE9228924.1"/>
    </source>
</evidence>
<dbReference type="EMBL" id="QXGE01000656">
    <property type="protein sequence ID" value="KAE9306644.1"/>
    <property type="molecule type" value="Genomic_DNA"/>
</dbReference>
<gene>
    <name evidence="8" type="ORF">PF001_g12023</name>
    <name evidence="6" type="ORF">PF004_g11817</name>
    <name evidence="7" type="ORF">PF005_g4106</name>
    <name evidence="5" type="ORF">PF006_g11896</name>
    <name evidence="4" type="ORF">PF007_g4094</name>
    <name evidence="2" type="ORF">PF009_g4607</name>
    <name evidence="3" type="ORF">PF011_g11260</name>
</gene>
<dbReference type="Proteomes" id="UP000433483">
    <property type="component" value="Unassembled WGS sequence"/>
</dbReference>
<dbReference type="OrthoDB" id="123234at2759"/>
<evidence type="ECO:0000313" key="13">
    <source>
        <dbReference type="Proteomes" id="UP000441208"/>
    </source>
</evidence>
<dbReference type="AlphaFoldDB" id="A0A6A3KPN3"/>
<dbReference type="EMBL" id="QXFW01000620">
    <property type="protein sequence ID" value="KAE9007135.1"/>
    <property type="molecule type" value="Genomic_DNA"/>
</dbReference>
<evidence type="ECO:0000313" key="15">
    <source>
        <dbReference type="Proteomes" id="UP000476176"/>
    </source>
</evidence>
<evidence type="ECO:0000256" key="1">
    <source>
        <dbReference type="SAM" id="MobiDB-lite"/>
    </source>
</evidence>
<dbReference type="Proteomes" id="UP000460718">
    <property type="component" value="Unassembled WGS sequence"/>
</dbReference>
<evidence type="ECO:0000313" key="6">
    <source>
        <dbReference type="EMBL" id="KAE9225840.1"/>
    </source>
</evidence>
<dbReference type="EMBL" id="QXGB01000129">
    <property type="protein sequence ID" value="KAE9228924.1"/>
    <property type="molecule type" value="Genomic_DNA"/>
</dbReference>
<dbReference type="EMBL" id="QXGC01000657">
    <property type="protein sequence ID" value="KAE9225840.1"/>
    <property type="molecule type" value="Genomic_DNA"/>
</dbReference>
<dbReference type="EMBL" id="QXGF01000146">
    <property type="protein sequence ID" value="KAE8945760.1"/>
    <property type="molecule type" value="Genomic_DNA"/>
</dbReference>
<evidence type="ECO:0000313" key="2">
    <source>
        <dbReference type="EMBL" id="KAE8945760.1"/>
    </source>
</evidence>
<feature type="region of interest" description="Disordered" evidence="1">
    <location>
        <begin position="33"/>
        <end position="52"/>
    </location>
</feature>
<evidence type="ECO:0000313" key="9">
    <source>
        <dbReference type="Proteomes" id="UP000429523"/>
    </source>
</evidence>
<evidence type="ECO:0000313" key="3">
    <source>
        <dbReference type="EMBL" id="KAE9007135.1"/>
    </source>
</evidence>
<sequence length="52" mass="5623">MVTGRDLMNSLGVILNFEDTVVRWEGCSLSLNTGHGAAAPDADKQQDSEFPE</sequence>
<evidence type="ECO:0000313" key="11">
    <source>
        <dbReference type="Proteomes" id="UP000437068"/>
    </source>
</evidence>
<name>A0A6A3KPN3_9STRA</name>
<evidence type="ECO:0000313" key="8">
    <source>
        <dbReference type="EMBL" id="KAE9306644.1"/>
    </source>
</evidence>
<evidence type="ECO:0000313" key="5">
    <source>
        <dbReference type="EMBL" id="KAE9143046.1"/>
    </source>
</evidence>
<evidence type="ECO:0000313" key="4">
    <source>
        <dbReference type="EMBL" id="KAE9131537.1"/>
    </source>
</evidence>
<evidence type="ECO:0000313" key="10">
    <source>
        <dbReference type="Proteomes" id="UP000433483"/>
    </source>
</evidence>
<evidence type="ECO:0000313" key="12">
    <source>
        <dbReference type="Proteomes" id="UP000440732"/>
    </source>
</evidence>
<dbReference type="Proteomes" id="UP000441208">
    <property type="component" value="Unassembled WGS sequence"/>
</dbReference>
<comment type="caution">
    <text evidence="3">The sequence shown here is derived from an EMBL/GenBank/DDBJ whole genome shotgun (WGS) entry which is preliminary data.</text>
</comment>
<dbReference type="EMBL" id="QXFZ01000127">
    <property type="protein sequence ID" value="KAE9131537.1"/>
    <property type="molecule type" value="Genomic_DNA"/>
</dbReference>
<protein>
    <submittedName>
        <fullName evidence="3">Uncharacterized protein</fullName>
    </submittedName>
</protein>
<dbReference type="EMBL" id="QXGA01000649">
    <property type="protein sequence ID" value="KAE9143046.1"/>
    <property type="molecule type" value="Genomic_DNA"/>
</dbReference>
<dbReference type="Proteomes" id="UP000429523">
    <property type="component" value="Unassembled WGS sequence"/>
</dbReference>
<reference evidence="14 15" key="1">
    <citation type="submission" date="2018-09" db="EMBL/GenBank/DDBJ databases">
        <title>Genomic investigation of the strawberry pathogen Phytophthora fragariae indicates pathogenicity is determined by transcriptional variation in three key races.</title>
        <authorList>
            <person name="Adams T.M."/>
            <person name="Armitage A.D."/>
            <person name="Sobczyk M.K."/>
            <person name="Bates H.J."/>
            <person name="Dunwell J.M."/>
            <person name="Nellist C.F."/>
            <person name="Harrison R.J."/>
        </authorList>
    </citation>
    <scope>NUCLEOTIDE SEQUENCE [LARGE SCALE GENOMIC DNA]</scope>
    <source>
        <strain evidence="8 11">A4</strain>
        <strain evidence="6 15">BC-23</strain>
        <strain evidence="7 10">NOV-27</strain>
        <strain evidence="5 12">NOV-5</strain>
        <strain evidence="4 13">NOV-71</strain>
        <strain evidence="2 9">NOV-9</strain>
        <strain evidence="3 14">SCRP245</strain>
    </source>
</reference>
<organism evidence="3 14">
    <name type="scientific">Phytophthora fragariae</name>
    <dbReference type="NCBI Taxonomy" id="53985"/>
    <lineage>
        <taxon>Eukaryota</taxon>
        <taxon>Sar</taxon>
        <taxon>Stramenopiles</taxon>
        <taxon>Oomycota</taxon>
        <taxon>Peronosporomycetes</taxon>
        <taxon>Peronosporales</taxon>
        <taxon>Peronosporaceae</taxon>
        <taxon>Phytophthora</taxon>
    </lineage>
</organism>
<keyword evidence="10" id="KW-1185">Reference proteome</keyword>
<dbReference type="Proteomes" id="UP000440732">
    <property type="component" value="Unassembled WGS sequence"/>
</dbReference>
<dbReference type="Proteomes" id="UP000437068">
    <property type="component" value="Unassembled WGS sequence"/>
</dbReference>
<dbReference type="Proteomes" id="UP000476176">
    <property type="component" value="Unassembled WGS sequence"/>
</dbReference>
<feature type="compositionally biased region" description="Basic and acidic residues" evidence="1">
    <location>
        <begin position="41"/>
        <end position="52"/>
    </location>
</feature>
<proteinExistence type="predicted"/>